<gene>
    <name evidence="1" type="ORF">LSTR_LSTR015399</name>
</gene>
<dbReference type="OrthoDB" id="5186at2759"/>
<evidence type="ECO:0000313" key="2">
    <source>
        <dbReference type="Proteomes" id="UP000291343"/>
    </source>
</evidence>
<dbReference type="EMBL" id="QKKF02007848">
    <property type="protein sequence ID" value="RZF45841.1"/>
    <property type="molecule type" value="Genomic_DNA"/>
</dbReference>
<keyword evidence="2" id="KW-1185">Reference proteome</keyword>
<protein>
    <submittedName>
        <fullName evidence="1">Uncharacterized protein</fullName>
    </submittedName>
</protein>
<dbReference type="PANTHER" id="PTHR21610:SF9">
    <property type="entry name" value="VON WILLEBRAND FACTOR A DOMAIN-CONTAINING PROTEIN 8"/>
    <property type="match status" value="1"/>
</dbReference>
<organism evidence="1 2">
    <name type="scientific">Laodelphax striatellus</name>
    <name type="common">Small brown planthopper</name>
    <name type="synonym">Delphax striatella</name>
    <dbReference type="NCBI Taxonomy" id="195883"/>
    <lineage>
        <taxon>Eukaryota</taxon>
        <taxon>Metazoa</taxon>
        <taxon>Ecdysozoa</taxon>
        <taxon>Arthropoda</taxon>
        <taxon>Hexapoda</taxon>
        <taxon>Insecta</taxon>
        <taxon>Pterygota</taxon>
        <taxon>Neoptera</taxon>
        <taxon>Paraneoptera</taxon>
        <taxon>Hemiptera</taxon>
        <taxon>Auchenorrhyncha</taxon>
        <taxon>Fulgoroidea</taxon>
        <taxon>Delphacidae</taxon>
        <taxon>Criomorphinae</taxon>
        <taxon>Laodelphax</taxon>
    </lineage>
</organism>
<sequence>MEAFQGYESNSSTTYVVTLAKRSRLNLCAPSNPPTNNKEETGCYQGFDLILVFCDDKIHSELNSKVVCRRCTLTRSFCLAGDNTLEATRRAIEAIAADDCDEAIVIVLSDANLSRYSIPVLATWPFALNANSKVQSYILFIYVAWRSKPRDNPMPCLQDVIPFAWT</sequence>
<dbReference type="AlphaFoldDB" id="A0A482XKP5"/>
<dbReference type="PANTHER" id="PTHR21610">
    <property type="entry name" value="VON WILLEBRAND FACTOR A DOMAIN-CONTAINING PROTEIN 8"/>
    <property type="match status" value="1"/>
</dbReference>
<accession>A0A482XKP5</accession>
<dbReference type="InterPro" id="IPR039891">
    <property type="entry name" value="VWA8"/>
</dbReference>
<dbReference type="Proteomes" id="UP000291343">
    <property type="component" value="Unassembled WGS sequence"/>
</dbReference>
<dbReference type="InParanoid" id="A0A482XKP5"/>
<comment type="caution">
    <text evidence="1">The sequence shown here is derived from an EMBL/GenBank/DDBJ whole genome shotgun (WGS) entry which is preliminary data.</text>
</comment>
<proteinExistence type="predicted"/>
<dbReference type="STRING" id="195883.A0A482XKP5"/>
<evidence type="ECO:0000313" key="1">
    <source>
        <dbReference type="EMBL" id="RZF45841.1"/>
    </source>
</evidence>
<reference evidence="1 2" key="1">
    <citation type="journal article" date="2017" name="Gigascience">
        <title>Genome sequence of the small brown planthopper, Laodelphax striatellus.</title>
        <authorList>
            <person name="Zhu J."/>
            <person name="Jiang F."/>
            <person name="Wang X."/>
            <person name="Yang P."/>
            <person name="Bao Y."/>
            <person name="Zhao W."/>
            <person name="Wang W."/>
            <person name="Lu H."/>
            <person name="Wang Q."/>
            <person name="Cui N."/>
            <person name="Li J."/>
            <person name="Chen X."/>
            <person name="Luo L."/>
            <person name="Yu J."/>
            <person name="Kang L."/>
            <person name="Cui F."/>
        </authorList>
    </citation>
    <scope>NUCLEOTIDE SEQUENCE [LARGE SCALE GENOMIC DNA]</scope>
    <source>
        <strain evidence="1">Lst14</strain>
    </source>
</reference>
<dbReference type="GO" id="GO:0005737">
    <property type="term" value="C:cytoplasm"/>
    <property type="evidence" value="ECO:0007669"/>
    <property type="project" value="TreeGrafter"/>
</dbReference>
<name>A0A482XKP5_LAOST</name>